<comment type="caution">
    <text evidence="2">The sequence shown here is derived from an EMBL/GenBank/DDBJ whole genome shotgun (WGS) entry which is preliminary data.</text>
</comment>
<organism evidence="2 3">
    <name type="scientific">Phytoactinopolyspora halotolerans</name>
    <dbReference type="NCBI Taxonomy" id="1981512"/>
    <lineage>
        <taxon>Bacteria</taxon>
        <taxon>Bacillati</taxon>
        <taxon>Actinomycetota</taxon>
        <taxon>Actinomycetes</taxon>
        <taxon>Jiangellales</taxon>
        <taxon>Jiangellaceae</taxon>
        <taxon>Phytoactinopolyspora</taxon>
    </lineage>
</organism>
<dbReference type="Proteomes" id="UP000475214">
    <property type="component" value="Unassembled WGS sequence"/>
</dbReference>
<dbReference type="Pfam" id="PF01370">
    <property type="entry name" value="Epimerase"/>
    <property type="match status" value="1"/>
</dbReference>
<dbReference type="InterPro" id="IPR036291">
    <property type="entry name" value="NAD(P)-bd_dom_sf"/>
</dbReference>
<dbReference type="PANTHER" id="PTHR43245">
    <property type="entry name" value="BIFUNCTIONAL POLYMYXIN RESISTANCE PROTEIN ARNA"/>
    <property type="match status" value="1"/>
</dbReference>
<protein>
    <submittedName>
        <fullName evidence="2">NAD(P)-dependent oxidoreductase</fullName>
    </submittedName>
</protein>
<evidence type="ECO:0000313" key="3">
    <source>
        <dbReference type="Proteomes" id="UP000475214"/>
    </source>
</evidence>
<sequence>MISRLLVTGAAGGVARMLAPGLDGYDVRAVDVREVSGWQGAQTAVGDLTDPDFVRSAVEGVDAVVHLAANPNPRAEWSALRGPNLDGAVQVLDAARDVGAHKVVLASSVHAMGGYVRGDDGLDVGGLGDRGFIDADLVDPSWPARPCCAYGATKAFAEAYGYVTAGTSDVSVVALRLGACQPSPKDTGALPGWLAPDDLQRLVRSALTANVAYGTYFGVSANTRARYSIDNARRELGYEPACDSEEYAAELPDGAGGMCLGPRSGVAR</sequence>
<evidence type="ECO:0000313" key="2">
    <source>
        <dbReference type="EMBL" id="NEE02560.1"/>
    </source>
</evidence>
<dbReference type="RefSeq" id="WP_163741225.1">
    <property type="nucleotide sequence ID" value="NZ_JAAGOA010000015.1"/>
</dbReference>
<name>A0A6L9SET6_9ACTN</name>
<dbReference type="InterPro" id="IPR001509">
    <property type="entry name" value="Epimerase_deHydtase"/>
</dbReference>
<dbReference type="InterPro" id="IPR050177">
    <property type="entry name" value="Lipid_A_modif_metabolic_enz"/>
</dbReference>
<feature type="domain" description="NAD-dependent epimerase/dehydratase" evidence="1">
    <location>
        <begin position="6"/>
        <end position="177"/>
    </location>
</feature>
<dbReference type="AlphaFoldDB" id="A0A6L9SET6"/>
<keyword evidence="3" id="KW-1185">Reference proteome</keyword>
<reference evidence="2 3" key="1">
    <citation type="submission" date="2020-02" db="EMBL/GenBank/DDBJ databases">
        <authorList>
            <person name="Li X.-J."/>
            <person name="Han X.-M."/>
        </authorList>
    </citation>
    <scope>NUCLEOTIDE SEQUENCE [LARGE SCALE GENOMIC DNA]</scope>
    <source>
        <strain evidence="2 3">CCTCC AB 2017055</strain>
    </source>
</reference>
<dbReference type="Gene3D" id="3.40.50.720">
    <property type="entry name" value="NAD(P)-binding Rossmann-like Domain"/>
    <property type="match status" value="1"/>
</dbReference>
<proteinExistence type="predicted"/>
<dbReference type="SUPFAM" id="SSF51735">
    <property type="entry name" value="NAD(P)-binding Rossmann-fold domains"/>
    <property type="match status" value="1"/>
</dbReference>
<dbReference type="EMBL" id="JAAGOA010000015">
    <property type="protein sequence ID" value="NEE02560.1"/>
    <property type="molecule type" value="Genomic_DNA"/>
</dbReference>
<dbReference type="PANTHER" id="PTHR43245:SF55">
    <property type="entry name" value="NAD(P)-BINDING DOMAIN-CONTAINING PROTEIN"/>
    <property type="match status" value="1"/>
</dbReference>
<accession>A0A6L9SET6</accession>
<gene>
    <name evidence="2" type="ORF">G1H10_20540</name>
</gene>
<evidence type="ECO:0000259" key="1">
    <source>
        <dbReference type="Pfam" id="PF01370"/>
    </source>
</evidence>